<accession>A0A6J5MBE3</accession>
<proteinExistence type="predicted"/>
<dbReference type="SMART" id="SM00530">
    <property type="entry name" value="HTH_XRE"/>
    <property type="match status" value="1"/>
</dbReference>
<dbReference type="Gene3D" id="1.10.260.40">
    <property type="entry name" value="lambda repressor-like DNA-binding domains"/>
    <property type="match status" value="1"/>
</dbReference>
<evidence type="ECO:0000313" key="2">
    <source>
        <dbReference type="EMBL" id="CAB4141029.1"/>
    </source>
</evidence>
<organism evidence="2">
    <name type="scientific">uncultured Caudovirales phage</name>
    <dbReference type="NCBI Taxonomy" id="2100421"/>
    <lineage>
        <taxon>Viruses</taxon>
        <taxon>Duplodnaviria</taxon>
        <taxon>Heunggongvirae</taxon>
        <taxon>Uroviricota</taxon>
        <taxon>Caudoviricetes</taxon>
        <taxon>Peduoviridae</taxon>
        <taxon>Maltschvirus</taxon>
        <taxon>Maltschvirus maltsch</taxon>
    </lineage>
</organism>
<dbReference type="Pfam" id="PF13560">
    <property type="entry name" value="HTH_31"/>
    <property type="match status" value="1"/>
</dbReference>
<reference evidence="2" key="1">
    <citation type="submission" date="2020-04" db="EMBL/GenBank/DDBJ databases">
        <authorList>
            <person name="Chiriac C."/>
            <person name="Salcher M."/>
            <person name="Ghai R."/>
            <person name="Kavagutti S V."/>
        </authorList>
    </citation>
    <scope>NUCLEOTIDE SEQUENCE</scope>
</reference>
<dbReference type="EMBL" id="LR796386">
    <property type="protein sequence ID" value="CAB4141029.1"/>
    <property type="molecule type" value="Genomic_DNA"/>
</dbReference>
<feature type="domain" description="HTH cro/C1-type" evidence="1">
    <location>
        <begin position="36"/>
        <end position="92"/>
    </location>
</feature>
<name>A0A6J5MBE3_9CAUD</name>
<protein>
    <submittedName>
        <fullName evidence="2">HTH_XRE domain containing protein</fullName>
    </submittedName>
</protein>
<gene>
    <name evidence="2" type="ORF">UFOVP413_9</name>
</gene>
<evidence type="ECO:0000259" key="1">
    <source>
        <dbReference type="PROSITE" id="PS50943"/>
    </source>
</evidence>
<dbReference type="CDD" id="cd00093">
    <property type="entry name" value="HTH_XRE"/>
    <property type="match status" value="1"/>
</dbReference>
<dbReference type="InterPro" id="IPR010982">
    <property type="entry name" value="Lambda_DNA-bd_dom_sf"/>
</dbReference>
<dbReference type="InterPro" id="IPR001387">
    <property type="entry name" value="Cro/C1-type_HTH"/>
</dbReference>
<sequence length="230" mass="25931">MLQPSAMHGDCGVAMGGGGWGEFGNGEGCMDGRMKLREWMDHFGHTVAQIAHRLGCTRGSLYRYLKGNRVPKGDMIDKITVLTGGFVKPDDFDKKFYRDGFFVDPKVAERNAAIDDLAKYLDAKLTEHNDQGFVEKLSPPIQMAVFTLGDRLRWNEKNMFFLDGRVTSLAQMVVAANKILHAQGKAMIFYPGVHPKPDNFGARMMTVYEQEAKAKRTEHWHKIITSEDEQ</sequence>
<dbReference type="GO" id="GO:0003677">
    <property type="term" value="F:DNA binding"/>
    <property type="evidence" value="ECO:0007669"/>
    <property type="project" value="InterPro"/>
</dbReference>
<dbReference type="PROSITE" id="PS50943">
    <property type="entry name" value="HTH_CROC1"/>
    <property type="match status" value="1"/>
</dbReference>
<dbReference type="SUPFAM" id="SSF47413">
    <property type="entry name" value="lambda repressor-like DNA-binding domains"/>
    <property type="match status" value="1"/>
</dbReference>